<evidence type="ECO:0000256" key="1">
    <source>
        <dbReference type="PROSITE-ProRule" id="PRU00169"/>
    </source>
</evidence>
<dbReference type="Gene3D" id="1.10.3210.10">
    <property type="entry name" value="Hypothetical protein af1432"/>
    <property type="match status" value="1"/>
</dbReference>
<dbReference type="InterPro" id="IPR014626">
    <property type="entry name" value="Sig_transdc_resp-reg_put"/>
</dbReference>
<evidence type="ECO:0000259" key="3">
    <source>
        <dbReference type="PROSITE" id="PS51833"/>
    </source>
</evidence>
<dbReference type="AlphaFoldDB" id="M2ZNH0"/>
<comment type="caution">
    <text evidence="4">The sequence shown here is derived from an EMBL/GenBank/DDBJ whole genome shotgun (WGS) entry which is preliminary data.</text>
</comment>
<dbReference type="Gene3D" id="3.40.50.2300">
    <property type="match status" value="1"/>
</dbReference>
<evidence type="ECO:0000313" key="4">
    <source>
        <dbReference type="EMBL" id="EME68847.1"/>
    </source>
</evidence>
<dbReference type="PROSITE" id="PS51833">
    <property type="entry name" value="HDOD"/>
    <property type="match status" value="1"/>
</dbReference>
<reference evidence="4 5" key="1">
    <citation type="journal article" date="2014" name="Genome Announc.">
        <title>Draft Genome Sequence of Magnetospirillum sp. Strain SO-1, a Freshwater Magnetotactic Bacterium Isolated from the Ol'khovka River, Russia.</title>
        <authorList>
            <person name="Grouzdev D.S."/>
            <person name="Dziuba M.V."/>
            <person name="Sukhacheva M.S."/>
            <person name="Mardanov A.V."/>
            <person name="Beletskiy A.V."/>
            <person name="Kuznetsov B.B."/>
            <person name="Skryabin K.G."/>
        </authorList>
    </citation>
    <scope>NUCLEOTIDE SEQUENCE [LARGE SCALE GENOMIC DNA]</scope>
    <source>
        <strain evidence="4 5">SO-1</strain>
    </source>
</reference>
<dbReference type="Pfam" id="PF00072">
    <property type="entry name" value="Response_reg"/>
    <property type="match status" value="1"/>
</dbReference>
<dbReference type="PANTHER" id="PTHR33525:SF3">
    <property type="entry name" value="RIBONUCLEASE Y"/>
    <property type="match status" value="1"/>
</dbReference>
<evidence type="ECO:0000259" key="2">
    <source>
        <dbReference type="PROSITE" id="PS50110"/>
    </source>
</evidence>
<name>M2ZNH0_9PROT</name>
<dbReference type="PATRIC" id="fig|1244869.3.peg.3275"/>
<dbReference type="eggNOG" id="COG1639">
    <property type="taxonomic scope" value="Bacteria"/>
</dbReference>
<proteinExistence type="predicted"/>
<dbReference type="Proteomes" id="UP000011744">
    <property type="component" value="Unassembled WGS sequence"/>
</dbReference>
<dbReference type="SUPFAM" id="SSF109604">
    <property type="entry name" value="HD-domain/PDEase-like"/>
    <property type="match status" value="1"/>
</dbReference>
<dbReference type="Pfam" id="PF08668">
    <property type="entry name" value="HDOD"/>
    <property type="match status" value="1"/>
</dbReference>
<dbReference type="SMART" id="SM00448">
    <property type="entry name" value="REC"/>
    <property type="match status" value="1"/>
</dbReference>
<sequence length="403" mass="43269">MLRVLFVDDEAHILRGLRRSMTSMGDEWDMTFCASGAEALALMQREAAFDVVVSDMRMPAMDGAEFLGIVRQRHPETIRVILSGYADVESILRTVGPAHIYLAKPCDAETLHKAISRPIALKRLLSTPSLRAVLAGLNNLPSLPDVVLKVGEELRSPQCSAKSLAALIDKDVAMTAELLRLTNSAYFSVASPVTTTLQAVRTIGLETIQALVLQIGIFRQFSGNPAVAPLLENLTGYCLATANLAEAIAASMGADQATAKATHCAAMLSRIGILVLLDAYPDTYTEILAMIGTDMSLHAAEQQVFGANHALIGAYLLGLWGFSPPLVEAVAFAATPSTGLDHDNTMLTALHAATSLSLPLASVFSPEIQVQNRLDMAYLIEARRDGLISSWRELAQKLSGEKT</sequence>
<dbReference type="STRING" id="1244869.H261_16326"/>
<accession>M2ZNH0</accession>
<dbReference type="EMBL" id="AONQ01000050">
    <property type="protein sequence ID" value="EME68847.1"/>
    <property type="molecule type" value="Genomic_DNA"/>
</dbReference>
<keyword evidence="5" id="KW-1185">Reference proteome</keyword>
<dbReference type="PIRSF" id="PIRSF036883">
    <property type="entry name" value="RR_HD-GYP_mod"/>
    <property type="match status" value="1"/>
</dbReference>
<dbReference type="PANTHER" id="PTHR33525">
    <property type="match status" value="1"/>
</dbReference>
<feature type="domain" description="Response regulatory" evidence="2">
    <location>
        <begin position="3"/>
        <end position="119"/>
    </location>
</feature>
<dbReference type="CDD" id="cd17569">
    <property type="entry name" value="REC_HupR-like"/>
    <property type="match status" value="1"/>
</dbReference>
<gene>
    <name evidence="4" type="ORF">H261_16326</name>
</gene>
<dbReference type="SUPFAM" id="SSF52172">
    <property type="entry name" value="CheY-like"/>
    <property type="match status" value="1"/>
</dbReference>
<feature type="modified residue" description="4-aspartylphosphate" evidence="1">
    <location>
        <position position="55"/>
    </location>
</feature>
<protein>
    <submittedName>
        <fullName evidence="4">Response regulator</fullName>
    </submittedName>
</protein>
<dbReference type="InterPro" id="IPR013976">
    <property type="entry name" value="HDOD"/>
</dbReference>
<dbReference type="InterPro" id="IPR001789">
    <property type="entry name" value="Sig_transdc_resp-reg_receiver"/>
</dbReference>
<dbReference type="InterPro" id="IPR011006">
    <property type="entry name" value="CheY-like_superfamily"/>
</dbReference>
<organism evidence="4 5">
    <name type="scientific">Paramagnetospirillum caucaseum</name>
    <dbReference type="NCBI Taxonomy" id="1244869"/>
    <lineage>
        <taxon>Bacteria</taxon>
        <taxon>Pseudomonadati</taxon>
        <taxon>Pseudomonadota</taxon>
        <taxon>Alphaproteobacteria</taxon>
        <taxon>Rhodospirillales</taxon>
        <taxon>Magnetospirillaceae</taxon>
        <taxon>Paramagnetospirillum</taxon>
    </lineage>
</organism>
<feature type="domain" description="HDOD" evidence="3">
    <location>
        <begin position="140"/>
        <end position="336"/>
    </location>
</feature>
<keyword evidence="1" id="KW-0597">Phosphoprotein</keyword>
<dbReference type="PROSITE" id="PS50110">
    <property type="entry name" value="RESPONSE_REGULATORY"/>
    <property type="match status" value="1"/>
</dbReference>
<evidence type="ECO:0000313" key="5">
    <source>
        <dbReference type="Proteomes" id="UP000011744"/>
    </source>
</evidence>
<dbReference type="InterPro" id="IPR052340">
    <property type="entry name" value="RNase_Y/CdgJ"/>
</dbReference>
<dbReference type="eggNOG" id="COG4753">
    <property type="taxonomic scope" value="Bacteria"/>
</dbReference>
<dbReference type="GO" id="GO:0000160">
    <property type="term" value="P:phosphorelay signal transduction system"/>
    <property type="evidence" value="ECO:0007669"/>
    <property type="project" value="InterPro"/>
</dbReference>